<organism evidence="2 3">
    <name type="scientific">Elysia crispata</name>
    <name type="common">lettuce slug</name>
    <dbReference type="NCBI Taxonomy" id="231223"/>
    <lineage>
        <taxon>Eukaryota</taxon>
        <taxon>Metazoa</taxon>
        <taxon>Spiralia</taxon>
        <taxon>Lophotrochozoa</taxon>
        <taxon>Mollusca</taxon>
        <taxon>Gastropoda</taxon>
        <taxon>Heterobranchia</taxon>
        <taxon>Euthyneura</taxon>
        <taxon>Panpulmonata</taxon>
        <taxon>Sacoglossa</taxon>
        <taxon>Placobranchoidea</taxon>
        <taxon>Plakobranchidae</taxon>
        <taxon>Elysia</taxon>
    </lineage>
</organism>
<dbReference type="AlphaFoldDB" id="A0AAE1CEY9"/>
<feature type="region of interest" description="Disordered" evidence="1">
    <location>
        <begin position="69"/>
        <end position="93"/>
    </location>
</feature>
<reference evidence="2" key="1">
    <citation type="journal article" date="2023" name="G3 (Bethesda)">
        <title>A reference genome for the long-term kleptoplast-retaining sea slug Elysia crispata morphotype clarki.</title>
        <authorList>
            <person name="Eastman K.E."/>
            <person name="Pendleton A.L."/>
            <person name="Shaikh M.A."/>
            <person name="Suttiyut T."/>
            <person name="Ogas R."/>
            <person name="Tomko P."/>
            <person name="Gavelis G."/>
            <person name="Widhalm J.R."/>
            <person name="Wisecaver J.H."/>
        </authorList>
    </citation>
    <scope>NUCLEOTIDE SEQUENCE</scope>
    <source>
        <strain evidence="2">ECLA1</strain>
    </source>
</reference>
<comment type="caution">
    <text evidence="2">The sequence shown here is derived from an EMBL/GenBank/DDBJ whole genome shotgun (WGS) entry which is preliminary data.</text>
</comment>
<proteinExistence type="predicted"/>
<sequence length="282" mass="30814">MESRGGPQLPGLIFPTLLGHRVSLSCRHGVTRWTTATWSHLPNSPRTQSPSLLQTWSHEVDHSYLVSSSQLSSDTESLSPADMESRGGPQQPGVIFPTLLGHRVSLSCRHGVTRCTTATWYHLPNSPRTQSPSLLQTWSHEVDHSYLVSSSQLSSDTESLSPADMESRGGPQLPGIIFPTLLGHRVPLSCRHGVTRWTTATWSHLPNSPRTQSPSLLQTLSHEVDHSYLVSSSQLSSDTESLSPADMESRGGPQLPGLIFPTLLGHRVSLSCTMELALCLYV</sequence>
<evidence type="ECO:0000313" key="3">
    <source>
        <dbReference type="Proteomes" id="UP001283361"/>
    </source>
</evidence>
<accession>A0AAE1CEY9</accession>
<gene>
    <name evidence="2" type="ORF">RRG08_036168</name>
</gene>
<protein>
    <submittedName>
        <fullName evidence="2">Uncharacterized protein</fullName>
    </submittedName>
</protein>
<dbReference type="Proteomes" id="UP001283361">
    <property type="component" value="Unassembled WGS sequence"/>
</dbReference>
<feature type="compositionally biased region" description="Low complexity" evidence="1">
    <location>
        <begin position="69"/>
        <end position="79"/>
    </location>
</feature>
<evidence type="ECO:0000313" key="2">
    <source>
        <dbReference type="EMBL" id="KAK3691364.1"/>
    </source>
</evidence>
<dbReference type="EMBL" id="JAWDGP010008094">
    <property type="protein sequence ID" value="KAK3691364.1"/>
    <property type="molecule type" value="Genomic_DNA"/>
</dbReference>
<keyword evidence="3" id="KW-1185">Reference proteome</keyword>
<name>A0AAE1CEY9_9GAST</name>
<evidence type="ECO:0000256" key="1">
    <source>
        <dbReference type="SAM" id="MobiDB-lite"/>
    </source>
</evidence>